<reference evidence="3" key="1">
    <citation type="journal article" date="2017" name="Genome Announc.">
        <title>Whole-Genome Sequence of Photobacterium damselae subsp. piscicida Strain 91-197, Isolated from Hybrid Striped Bass (Morone sp.) in the United States.</title>
        <authorList>
            <person name="Teru Y."/>
            <person name="Hikima J."/>
            <person name="Kono T."/>
            <person name="Sakai M."/>
            <person name="Takano T."/>
            <person name="Hawke J.P."/>
            <person name="Takeyama H."/>
            <person name="Aoki T."/>
        </authorList>
    </citation>
    <scope>NUCLEOTIDE SEQUENCE</scope>
    <source>
        <strain evidence="3">91-197</strain>
    </source>
</reference>
<gene>
    <name evidence="4" type="ORF">IC627_10845</name>
    <name evidence="3" type="ORF">PDPUS_1_00989</name>
</gene>
<dbReference type="PANTHER" id="PTHR36234">
    <property type="entry name" value="LYSYL ENDOPEPTIDASE"/>
    <property type="match status" value="1"/>
</dbReference>
<proteinExistence type="predicted"/>
<dbReference type="InterPro" id="IPR032179">
    <property type="entry name" value="Cry22Aa_Ig-like"/>
</dbReference>
<dbReference type="InterPro" id="IPR013783">
    <property type="entry name" value="Ig-like_fold"/>
</dbReference>
<dbReference type="InterPro" id="IPR043504">
    <property type="entry name" value="Peptidase_S1_PA_chymotrypsin"/>
</dbReference>
<dbReference type="InterPro" id="IPR009003">
    <property type="entry name" value="Peptidase_S1_PA"/>
</dbReference>
<feature type="signal peptide" evidence="1">
    <location>
        <begin position="1"/>
        <end position="21"/>
    </location>
</feature>
<feature type="chain" id="PRO_5044063101" evidence="1">
    <location>
        <begin position="22"/>
        <end position="809"/>
    </location>
</feature>
<evidence type="ECO:0000313" key="6">
    <source>
        <dbReference type="Proteomes" id="UP000516656"/>
    </source>
</evidence>
<evidence type="ECO:0000313" key="5">
    <source>
        <dbReference type="Proteomes" id="UP000218676"/>
    </source>
</evidence>
<reference evidence="4 6" key="3">
    <citation type="submission" date="2020-09" db="EMBL/GenBank/DDBJ databases">
        <title>Complete, closed and curated genome sequences of Photobacterium damselae subsp. piscicida isolates from Australia indicate localised evolution and additional plasmid-borne pathogenicity mechanisms.</title>
        <authorList>
            <person name="Baseggio L."/>
            <person name="Silayeva O."/>
            <person name="Buller N."/>
            <person name="Landos M."/>
            <person name="Engelstaedter J."/>
            <person name="Barnes A.C."/>
        </authorList>
    </citation>
    <scope>NUCLEOTIDE SEQUENCE [LARGE SCALE GENOMIC DNA]</scope>
    <source>
        <strain evidence="4 6">AS-16-0540-1</strain>
    </source>
</reference>
<accession>A0A1V1V9Z6</accession>
<organism evidence="3 5">
    <name type="scientific">Photobacterium damsela subsp. piscicida</name>
    <name type="common">Pasteurella piscicida</name>
    <dbReference type="NCBI Taxonomy" id="38294"/>
    <lineage>
        <taxon>Bacteria</taxon>
        <taxon>Pseudomonadati</taxon>
        <taxon>Pseudomonadota</taxon>
        <taxon>Gammaproteobacteria</taxon>
        <taxon>Vibrionales</taxon>
        <taxon>Vibrionaceae</taxon>
        <taxon>Photobacterium</taxon>
    </lineage>
</organism>
<evidence type="ECO:0000259" key="2">
    <source>
        <dbReference type="Pfam" id="PF16403"/>
    </source>
</evidence>
<sequence length="809" mass="89294">MKLKKDLSLLAILLASTLSYAKSSIETQSVNIDILEQNPSQLIKNYSYHNKDYRFTQLTIEAFNVPSEVSLLIRSNTSGEQYFYSNIENGKQVLQSIDSNDITVTVSIPSTVNIPDSTKLVIKDINFFMSFNELNSRALIGADNRKRLACYKGSDIYDWGLSSVIVSGGSGASIGSGNLFLTNNHVMGDVGPMARETWFNWHHYKCEDSNEVKTPLRLPTTQNIASGSQNGTGDWTLYQLHEFDLNNSEAKRLFGGLKLSNNNALYNDPLIIPQYGNGGFQPTVVAVESDNKNTCNVTGMYWNMVYDCDTQAGSSGSSVLSASTGEVVGVHYASSGSENYGVNISSVWTAGSNIIKPEENIAVAPSPYPVSVNYIDTSPFSDSGTIKAFNGPVALRNDKLILNHNKTYTNVSVNVLDEKNNQVIEANTDLMPIKMWLEQNNTQYPLNAINQLSDSPVSLKFHAPSYDELVARSWIVFDVENSVGEIISHEVIKFNENWFDIMTPPFNPELNDTIQYTLDLSDSYQEISYRAKNLKDGLLSFYPQQGPTAVTWADTTINKLPIVVENINTLERDKIYLEAFKDIGCGYYSMNSGVYCGNINPIFKVTYSPQLNSHLKSGVYRAILPLQSRHIDTNQVRDNILININLTVKAENNTPPKLVSTGAANILVGNEFISSNHVHAIDNEDGDITRSVIALETIDTSIAGSYSVTFQVTDSNGETATLQTYINVILKSDIATSEALTSLQALVTQAESILDVGQNNCSEIIWNELIYMINMGNLVLNEPYPSRQETLATSLMLSSAIDDAQSCSQ</sequence>
<name>A0A1V1V9Z6_PHODP</name>
<evidence type="ECO:0000313" key="3">
    <source>
        <dbReference type="EMBL" id="BAX52363.1"/>
    </source>
</evidence>
<evidence type="ECO:0000313" key="4">
    <source>
        <dbReference type="EMBL" id="QOD55804.1"/>
    </source>
</evidence>
<feature type="domain" description="Pesticidal crystal protein Cry22Aa Ig-like" evidence="2">
    <location>
        <begin position="665"/>
        <end position="728"/>
    </location>
</feature>
<keyword evidence="1" id="KW-0732">Signal</keyword>
<dbReference type="Proteomes" id="UP000516656">
    <property type="component" value="Chromosome 1"/>
</dbReference>
<dbReference type="Gene3D" id="2.40.10.10">
    <property type="entry name" value="Trypsin-like serine proteases"/>
    <property type="match status" value="2"/>
</dbReference>
<dbReference type="EMBL" id="CP061854">
    <property type="protein sequence ID" value="QOD55804.1"/>
    <property type="molecule type" value="Genomic_DNA"/>
</dbReference>
<dbReference type="RefSeq" id="WP_086957718.1">
    <property type="nucleotide sequence ID" value="NZ_AP018045.1"/>
</dbReference>
<evidence type="ECO:0000256" key="1">
    <source>
        <dbReference type="SAM" id="SignalP"/>
    </source>
</evidence>
<dbReference type="EMBL" id="AP018045">
    <property type="protein sequence ID" value="BAX52363.1"/>
    <property type="molecule type" value="Genomic_DNA"/>
</dbReference>
<dbReference type="Gene3D" id="2.60.40.10">
    <property type="entry name" value="Immunoglobulins"/>
    <property type="match status" value="1"/>
</dbReference>
<dbReference type="AlphaFoldDB" id="A0A1V1V9Z6"/>
<dbReference type="Pfam" id="PF13365">
    <property type="entry name" value="Trypsin_2"/>
    <property type="match status" value="1"/>
</dbReference>
<protein>
    <submittedName>
        <fullName evidence="4">Trypsin-like peptidase domain-containing protein</fullName>
    </submittedName>
</protein>
<dbReference type="SUPFAM" id="SSF50494">
    <property type="entry name" value="Trypsin-like serine proteases"/>
    <property type="match status" value="1"/>
</dbReference>
<dbReference type="Pfam" id="PF16403">
    <property type="entry name" value="Bact_surface_Ig-like"/>
    <property type="match status" value="1"/>
</dbReference>
<dbReference type="Proteomes" id="UP000218676">
    <property type="component" value="Chromosome 1"/>
</dbReference>
<dbReference type="PANTHER" id="PTHR36234:SF5">
    <property type="entry name" value="LYSYL ENDOPEPTIDASE"/>
    <property type="match status" value="1"/>
</dbReference>
<reference evidence="5" key="2">
    <citation type="submission" date="2017-05" db="EMBL/GenBank/DDBJ databases">
        <title>Whole genome sequence of fish pathogenic bacteria, Photobacterium damselae subsp. piscicida, strain 91-197, isolated from hybrid striped bass (Morone sp.) in USA.</title>
        <authorList>
            <person name="Teru Y."/>
            <person name="Hikima J."/>
            <person name="Kono T."/>
            <person name="Sakai M."/>
            <person name="Takano T."/>
            <person name="Hawke J.P."/>
            <person name="Takeyama H."/>
            <person name="Aoki T."/>
        </authorList>
    </citation>
    <scope>NUCLEOTIDE SEQUENCE [LARGE SCALE GENOMIC DNA]</scope>
    <source>
        <strain evidence="5">91-197</strain>
    </source>
</reference>